<protein>
    <submittedName>
        <fullName evidence="1">Uncharacterized protein</fullName>
    </submittedName>
</protein>
<proteinExistence type="predicted"/>
<reference evidence="1" key="1">
    <citation type="submission" date="2014-09" db="EMBL/GenBank/DDBJ databases">
        <authorList>
            <person name="Magalhaes I.L.F."/>
            <person name="Oliveira U."/>
            <person name="Santos F.R."/>
            <person name="Vidigal T.H.D.A."/>
            <person name="Brescovit A.D."/>
            <person name="Santos A.J."/>
        </authorList>
    </citation>
    <scope>NUCLEOTIDE SEQUENCE</scope>
    <source>
        <tissue evidence="1">Shoot tissue taken approximately 20 cm above the soil surface</tissue>
    </source>
</reference>
<reference evidence="1" key="2">
    <citation type="journal article" date="2015" name="Data Brief">
        <title>Shoot transcriptome of the giant reed, Arundo donax.</title>
        <authorList>
            <person name="Barrero R.A."/>
            <person name="Guerrero F.D."/>
            <person name="Moolhuijzen P."/>
            <person name="Goolsby J.A."/>
            <person name="Tidwell J."/>
            <person name="Bellgard S.E."/>
            <person name="Bellgard M.I."/>
        </authorList>
    </citation>
    <scope>NUCLEOTIDE SEQUENCE</scope>
    <source>
        <tissue evidence="1">Shoot tissue taken approximately 20 cm above the soil surface</tissue>
    </source>
</reference>
<evidence type="ECO:0000313" key="1">
    <source>
        <dbReference type="EMBL" id="JAE35120.1"/>
    </source>
</evidence>
<accession>A0A0A9HDA8</accession>
<sequence>MPWRFYMKDWASWVLLDRPSAKHPKLPCSLWLRLSQPWVS</sequence>
<dbReference type="EMBL" id="GBRH01162776">
    <property type="protein sequence ID" value="JAE35120.1"/>
    <property type="molecule type" value="Transcribed_RNA"/>
</dbReference>
<dbReference type="AlphaFoldDB" id="A0A0A9HDA8"/>
<name>A0A0A9HDA8_ARUDO</name>
<organism evidence="1">
    <name type="scientific">Arundo donax</name>
    <name type="common">Giant reed</name>
    <name type="synonym">Donax arundinaceus</name>
    <dbReference type="NCBI Taxonomy" id="35708"/>
    <lineage>
        <taxon>Eukaryota</taxon>
        <taxon>Viridiplantae</taxon>
        <taxon>Streptophyta</taxon>
        <taxon>Embryophyta</taxon>
        <taxon>Tracheophyta</taxon>
        <taxon>Spermatophyta</taxon>
        <taxon>Magnoliopsida</taxon>
        <taxon>Liliopsida</taxon>
        <taxon>Poales</taxon>
        <taxon>Poaceae</taxon>
        <taxon>PACMAD clade</taxon>
        <taxon>Arundinoideae</taxon>
        <taxon>Arundineae</taxon>
        <taxon>Arundo</taxon>
    </lineage>
</organism>